<dbReference type="RefSeq" id="WP_160763631.1">
    <property type="nucleotide sequence ID" value="NZ_WUPT01000001.1"/>
</dbReference>
<proteinExistence type="predicted"/>
<protein>
    <submittedName>
        <fullName evidence="1">Uncharacterized protein</fullName>
    </submittedName>
</protein>
<dbReference type="Proteomes" id="UP000480350">
    <property type="component" value="Unassembled WGS sequence"/>
</dbReference>
<reference evidence="1 2" key="1">
    <citation type="submission" date="2019-12" db="EMBL/GenBank/DDBJ databases">
        <authorList>
            <person name="Lee S.D."/>
        </authorList>
    </citation>
    <scope>NUCLEOTIDE SEQUENCE [LARGE SCALE GENOMIC DNA]</scope>
    <source>
        <strain evidence="1 2">GH1-50</strain>
    </source>
</reference>
<dbReference type="EMBL" id="WUPT01000001">
    <property type="protein sequence ID" value="MXQ07773.1"/>
    <property type="molecule type" value="Genomic_DNA"/>
</dbReference>
<sequence length="177" mass="19026">MPKGSNFLLALSTLIAAIFVGAQAWIARTALVEASETRLLEKKLDICFENFDAATALDAELRALTPGVGEDEEWPPSVSVMEPQTLVLIQSNIVPLLNQLESSLAKATILGEPDRFRLYLAGQAQGLSQQLMMISPARLDEPETEAALTEILDTLSEFLGAQYSVFEGCSLVAAGDA</sequence>
<name>A0A7C9MA58_9RHOB</name>
<keyword evidence="2" id="KW-1185">Reference proteome</keyword>
<comment type="caution">
    <text evidence="1">The sequence shown here is derived from an EMBL/GenBank/DDBJ whole genome shotgun (WGS) entry which is preliminary data.</text>
</comment>
<reference evidence="1 2" key="2">
    <citation type="submission" date="2020-03" db="EMBL/GenBank/DDBJ databases">
        <title>Kangsaoukella pontilimi gen. nov., sp. nov., a new member of the family Rhodobacteraceae isolated from a tidal mudflat.</title>
        <authorList>
            <person name="Kim I.S."/>
        </authorList>
    </citation>
    <scope>NUCLEOTIDE SEQUENCE [LARGE SCALE GENOMIC DNA]</scope>
    <source>
        <strain evidence="1 2">GH1-50</strain>
    </source>
</reference>
<evidence type="ECO:0000313" key="2">
    <source>
        <dbReference type="Proteomes" id="UP000480350"/>
    </source>
</evidence>
<dbReference type="AlphaFoldDB" id="A0A7C9MA58"/>
<gene>
    <name evidence="1" type="ORF">GQ651_07930</name>
</gene>
<evidence type="ECO:0000313" key="1">
    <source>
        <dbReference type="EMBL" id="MXQ07773.1"/>
    </source>
</evidence>
<accession>A0A7C9MA58</accession>
<organism evidence="1 2">
    <name type="scientific">Kangsaoukella pontilimi</name>
    <dbReference type="NCBI Taxonomy" id="2691042"/>
    <lineage>
        <taxon>Bacteria</taxon>
        <taxon>Pseudomonadati</taxon>
        <taxon>Pseudomonadota</taxon>
        <taxon>Alphaproteobacteria</taxon>
        <taxon>Rhodobacterales</taxon>
        <taxon>Paracoccaceae</taxon>
        <taxon>Kangsaoukella</taxon>
    </lineage>
</organism>